<keyword evidence="8" id="KW-0238">DNA-binding</keyword>
<dbReference type="FunFam" id="3.30.160.60:FF:000100">
    <property type="entry name" value="Zinc finger 45-like"/>
    <property type="match status" value="1"/>
</dbReference>
<name>A0A8K0DNF6_IGNLU</name>
<evidence type="ECO:0000256" key="1">
    <source>
        <dbReference type="ARBA" id="ARBA00004123"/>
    </source>
</evidence>
<feature type="domain" description="C2H2-type" evidence="14">
    <location>
        <begin position="560"/>
        <end position="587"/>
    </location>
</feature>
<dbReference type="PROSITE" id="PS00028">
    <property type="entry name" value="ZINC_FINGER_C2H2_1"/>
    <property type="match status" value="12"/>
</dbReference>
<feature type="domain" description="C2H2-type" evidence="14">
    <location>
        <begin position="416"/>
        <end position="444"/>
    </location>
</feature>
<dbReference type="AlphaFoldDB" id="A0A8K0DNF6"/>
<evidence type="ECO:0000313" key="16">
    <source>
        <dbReference type="EMBL" id="KAF2903565.1"/>
    </source>
</evidence>
<feature type="domain" description="C2H2-type" evidence="14">
    <location>
        <begin position="588"/>
        <end position="615"/>
    </location>
</feature>
<dbReference type="InterPro" id="IPR012934">
    <property type="entry name" value="Znf_AD"/>
</dbReference>
<evidence type="ECO:0000259" key="14">
    <source>
        <dbReference type="PROSITE" id="PS50157"/>
    </source>
</evidence>
<evidence type="ECO:0000256" key="4">
    <source>
        <dbReference type="ARBA" id="ARBA00022737"/>
    </source>
</evidence>
<dbReference type="EMBL" id="VTPC01000996">
    <property type="protein sequence ID" value="KAF2903565.1"/>
    <property type="molecule type" value="Genomic_DNA"/>
</dbReference>
<feature type="domain" description="ZAD" evidence="15">
    <location>
        <begin position="39"/>
        <end position="114"/>
    </location>
</feature>
<evidence type="ECO:0000256" key="11">
    <source>
        <dbReference type="PROSITE-ProRule" id="PRU00042"/>
    </source>
</evidence>
<feature type="binding site" evidence="12">
    <location>
        <position position="44"/>
    </location>
    <ligand>
        <name>Zn(2+)</name>
        <dbReference type="ChEBI" id="CHEBI:29105"/>
    </ligand>
</feature>
<keyword evidence="10" id="KW-0539">Nucleus</keyword>
<feature type="binding site" evidence="12">
    <location>
        <position position="41"/>
    </location>
    <ligand>
        <name>Zn(2+)</name>
        <dbReference type="ChEBI" id="CHEBI:29105"/>
    </ligand>
</feature>
<keyword evidence="17" id="KW-1185">Reference proteome</keyword>
<comment type="subcellular location">
    <subcellularLocation>
        <location evidence="1">Nucleus</location>
    </subcellularLocation>
</comment>
<dbReference type="FunFam" id="3.30.160.60:FF:001498">
    <property type="entry name" value="Zinc finger protein 404"/>
    <property type="match status" value="1"/>
</dbReference>
<evidence type="ECO:0000256" key="8">
    <source>
        <dbReference type="ARBA" id="ARBA00023125"/>
    </source>
</evidence>
<dbReference type="PANTHER" id="PTHR24379">
    <property type="entry name" value="KRAB AND ZINC FINGER DOMAIN-CONTAINING"/>
    <property type="match status" value="1"/>
</dbReference>
<keyword evidence="9" id="KW-0804">Transcription</keyword>
<dbReference type="Proteomes" id="UP000801492">
    <property type="component" value="Unassembled WGS sequence"/>
</dbReference>
<keyword evidence="5 11" id="KW-0863">Zinc-finger</keyword>
<feature type="region of interest" description="Disordered" evidence="13">
    <location>
        <begin position="180"/>
        <end position="233"/>
    </location>
</feature>
<feature type="domain" description="C2H2-type" evidence="14">
    <location>
        <begin position="445"/>
        <end position="472"/>
    </location>
</feature>
<feature type="domain" description="C2H2-type" evidence="14">
    <location>
        <begin position="616"/>
        <end position="643"/>
    </location>
</feature>
<feature type="domain" description="C2H2-type" evidence="14">
    <location>
        <begin position="532"/>
        <end position="559"/>
    </location>
</feature>
<gene>
    <name evidence="16" type="ORF">ILUMI_02638</name>
</gene>
<comment type="similarity">
    <text evidence="2">Belongs to the krueppel C2H2-type zinc-finger protein family.</text>
</comment>
<dbReference type="GO" id="GO:0000981">
    <property type="term" value="F:DNA-binding transcription factor activity, RNA polymerase II-specific"/>
    <property type="evidence" value="ECO:0007669"/>
    <property type="project" value="TreeGrafter"/>
</dbReference>
<feature type="binding site" evidence="12">
    <location>
        <position position="87"/>
    </location>
    <ligand>
        <name>Zn(2+)</name>
        <dbReference type="ChEBI" id="CHEBI:29105"/>
    </ligand>
</feature>
<evidence type="ECO:0000256" key="3">
    <source>
        <dbReference type="ARBA" id="ARBA00022723"/>
    </source>
</evidence>
<feature type="domain" description="C2H2-type" evidence="14">
    <location>
        <begin position="504"/>
        <end position="531"/>
    </location>
</feature>
<sequence>MLNFILALKETALPGFIVIGLGRDKSDKMDAPRLLCDSNLCRLCGEENKNSTSLFPLNENEQDLSQLVNKYLPLKVERDGKFPIVICPGCYIQLEATKQFLDLIIDGQNKLRDLFRLQQETLRRQEKQRQQLENALKNVNPSSSVETYAIQTDETGEKFIIQIFSEGPLFPPEHELSLKAEGLEKPKRKRGRPPKPPPPTEEELKVLQEEELRAKEQEGEDESEIDADGRRKRKIKVPSRFQEAVQGKELDRIFKEEGVIDEDSLSENETPLETITCPKGSDEIIGHLQSKEGEDLGELVIVNKNTNRLRIKTKEGSSVPSVKKKKYECEICGREFLHYGRYEVHKSFHKGIKYKCNEDECHGGISIIESLDNYGQVQLPQLTTSAENECDDVTSEEQADHERSKLMRQTDNENKFSCEICSKTFSCKQNYEVHCKAVHENQRPYQCDKCDKSFPYVNSLKCHMLQHSDKNEKLYACEICKKIFNHPSSLVYHREAEHNNGRRFVCNKCNKSFKHKQLLQRHQLVHSDERPHICKMCNASFKTRANLLNHMPIHTGEKKYFCMQCGQAFAHKTSLTLHIRWHSGQKPYECDVCMKTFSQKGNLAEHKRIHTGEKPYCCDHCGRKFTTSSQFKLHVKRHTGERPWRCEYCSKTFLHKDTWKCHTRRHRNERPYQCQQCFRGFTEQWALKKHERLHTGEKPYVCDVCHKGFADCSNLTKHKRIHGNIKINKGPTKPKSFKLAVASGEGDNQVIYLTYQDSNSNDSQLQTLVHLMDPLDNVTNENEPEPLTEDAFLTSSTLPESFTHFQALPQLVDEDGSVLNLTTVDGQPIKVLTTLEEGNQSIQGLMPNGTLIPISLPMPETRAIISDTTASTTLDNKSNNEKHLNNMKSEPNEASTQNANGQLLENSIQLLTENGAKLDNSIQFLTEDGQNICLVNYI</sequence>
<feature type="domain" description="C2H2-type" evidence="14">
    <location>
        <begin position="475"/>
        <end position="503"/>
    </location>
</feature>
<dbReference type="PANTHER" id="PTHR24379:SF127">
    <property type="entry name" value="BLOODY FINGERS-RELATED"/>
    <property type="match status" value="1"/>
</dbReference>
<feature type="compositionally biased region" description="Polar residues" evidence="13">
    <location>
        <begin position="886"/>
        <end position="897"/>
    </location>
</feature>
<dbReference type="FunFam" id="3.30.160.60:FF:000218">
    <property type="entry name" value="Zinc finger protein 10"/>
    <property type="match status" value="1"/>
</dbReference>
<dbReference type="SMART" id="SM00355">
    <property type="entry name" value="ZnF_C2H2"/>
    <property type="match status" value="12"/>
</dbReference>
<keyword evidence="3 12" id="KW-0479">Metal-binding</keyword>
<evidence type="ECO:0000256" key="7">
    <source>
        <dbReference type="ARBA" id="ARBA00023015"/>
    </source>
</evidence>
<proteinExistence type="inferred from homology"/>
<evidence type="ECO:0000256" key="12">
    <source>
        <dbReference type="PROSITE-ProRule" id="PRU01263"/>
    </source>
</evidence>
<dbReference type="FunFam" id="3.30.160.60:FF:002169">
    <property type="entry name" value="Zgc:174573"/>
    <property type="match status" value="1"/>
</dbReference>
<keyword evidence="7" id="KW-0805">Transcription regulation</keyword>
<dbReference type="Pfam" id="PF00096">
    <property type="entry name" value="zf-C2H2"/>
    <property type="match status" value="6"/>
</dbReference>
<evidence type="ECO:0000256" key="9">
    <source>
        <dbReference type="ARBA" id="ARBA00023163"/>
    </source>
</evidence>
<feature type="domain" description="C2H2-type" evidence="14">
    <location>
        <begin position="700"/>
        <end position="727"/>
    </location>
</feature>
<comment type="caution">
    <text evidence="16">The sequence shown here is derived from an EMBL/GenBank/DDBJ whole genome shotgun (WGS) entry which is preliminary data.</text>
</comment>
<dbReference type="SUPFAM" id="SSF57667">
    <property type="entry name" value="beta-beta-alpha zinc fingers"/>
    <property type="match status" value="6"/>
</dbReference>
<reference evidence="16" key="1">
    <citation type="submission" date="2019-08" db="EMBL/GenBank/DDBJ databases">
        <title>The genome of the North American firefly Photinus pyralis.</title>
        <authorList>
            <consortium name="Photinus pyralis genome working group"/>
            <person name="Fallon T.R."/>
            <person name="Sander Lower S.E."/>
            <person name="Weng J.-K."/>
        </authorList>
    </citation>
    <scope>NUCLEOTIDE SEQUENCE</scope>
    <source>
        <strain evidence="16">TRF0915ILg1</strain>
        <tissue evidence="16">Whole body</tissue>
    </source>
</reference>
<protein>
    <submittedName>
        <fullName evidence="16">Uncharacterized protein</fullName>
    </submittedName>
</protein>
<dbReference type="Pfam" id="PF07776">
    <property type="entry name" value="zf-AD"/>
    <property type="match status" value="1"/>
</dbReference>
<feature type="compositionally biased region" description="Basic and acidic residues" evidence="13">
    <location>
        <begin position="202"/>
        <end position="217"/>
    </location>
</feature>
<evidence type="ECO:0000256" key="5">
    <source>
        <dbReference type="ARBA" id="ARBA00022771"/>
    </source>
</evidence>
<keyword evidence="6 12" id="KW-0862">Zinc</keyword>
<dbReference type="SMART" id="SM00868">
    <property type="entry name" value="zf-AD"/>
    <property type="match status" value="1"/>
</dbReference>
<dbReference type="GO" id="GO:0005634">
    <property type="term" value="C:nucleus"/>
    <property type="evidence" value="ECO:0007669"/>
    <property type="project" value="UniProtKB-SubCell"/>
</dbReference>
<dbReference type="Gene3D" id="3.40.1800.20">
    <property type="match status" value="1"/>
</dbReference>
<feature type="binding site" evidence="12">
    <location>
        <position position="90"/>
    </location>
    <ligand>
        <name>Zn(2+)</name>
        <dbReference type="ChEBI" id="CHEBI:29105"/>
    </ligand>
</feature>
<evidence type="ECO:0000256" key="6">
    <source>
        <dbReference type="ARBA" id="ARBA00022833"/>
    </source>
</evidence>
<dbReference type="InterPro" id="IPR013087">
    <property type="entry name" value="Znf_C2H2_type"/>
</dbReference>
<keyword evidence="4" id="KW-0677">Repeat</keyword>
<dbReference type="Gene3D" id="3.30.160.60">
    <property type="entry name" value="Classic Zinc Finger"/>
    <property type="match status" value="9"/>
</dbReference>
<dbReference type="FunFam" id="3.30.160.60:FF:000145">
    <property type="entry name" value="Zinc finger protein 574"/>
    <property type="match status" value="1"/>
</dbReference>
<dbReference type="PROSITE" id="PS50157">
    <property type="entry name" value="ZINC_FINGER_C2H2_2"/>
    <property type="match status" value="12"/>
</dbReference>
<feature type="region of interest" description="Disordered" evidence="13">
    <location>
        <begin position="872"/>
        <end position="897"/>
    </location>
</feature>
<feature type="domain" description="C2H2-type" evidence="14">
    <location>
        <begin position="327"/>
        <end position="354"/>
    </location>
</feature>
<evidence type="ECO:0000256" key="10">
    <source>
        <dbReference type="ARBA" id="ARBA00023242"/>
    </source>
</evidence>
<evidence type="ECO:0000256" key="2">
    <source>
        <dbReference type="ARBA" id="ARBA00006991"/>
    </source>
</evidence>
<accession>A0A8K0DNF6</accession>
<evidence type="ECO:0000313" key="17">
    <source>
        <dbReference type="Proteomes" id="UP000801492"/>
    </source>
</evidence>
<evidence type="ECO:0000259" key="15">
    <source>
        <dbReference type="PROSITE" id="PS51915"/>
    </source>
</evidence>
<dbReference type="FunFam" id="3.30.160.60:FF:001156">
    <property type="entry name" value="Zinc finger protein 407"/>
    <property type="match status" value="1"/>
</dbReference>
<dbReference type="GO" id="GO:0000977">
    <property type="term" value="F:RNA polymerase II transcription regulatory region sequence-specific DNA binding"/>
    <property type="evidence" value="ECO:0007669"/>
    <property type="project" value="TreeGrafter"/>
</dbReference>
<dbReference type="InterPro" id="IPR036236">
    <property type="entry name" value="Znf_C2H2_sf"/>
</dbReference>
<dbReference type="OrthoDB" id="427030at2759"/>
<feature type="domain" description="C2H2-type" evidence="14">
    <location>
        <begin position="672"/>
        <end position="699"/>
    </location>
</feature>
<dbReference type="SUPFAM" id="SSF57716">
    <property type="entry name" value="Glucocorticoid receptor-like (DNA-binding domain)"/>
    <property type="match status" value="1"/>
</dbReference>
<dbReference type="GO" id="GO:0008270">
    <property type="term" value="F:zinc ion binding"/>
    <property type="evidence" value="ECO:0007669"/>
    <property type="project" value="UniProtKB-UniRule"/>
</dbReference>
<dbReference type="PROSITE" id="PS51915">
    <property type="entry name" value="ZAD"/>
    <property type="match status" value="1"/>
</dbReference>
<evidence type="ECO:0000256" key="13">
    <source>
        <dbReference type="SAM" id="MobiDB-lite"/>
    </source>
</evidence>
<dbReference type="FunFam" id="3.30.160.60:FF:000358">
    <property type="entry name" value="zinc finger protein 24"/>
    <property type="match status" value="1"/>
</dbReference>
<organism evidence="16 17">
    <name type="scientific">Ignelater luminosus</name>
    <name type="common">Cucubano</name>
    <name type="synonym">Pyrophorus luminosus</name>
    <dbReference type="NCBI Taxonomy" id="2038154"/>
    <lineage>
        <taxon>Eukaryota</taxon>
        <taxon>Metazoa</taxon>
        <taxon>Ecdysozoa</taxon>
        <taxon>Arthropoda</taxon>
        <taxon>Hexapoda</taxon>
        <taxon>Insecta</taxon>
        <taxon>Pterygota</taxon>
        <taxon>Neoptera</taxon>
        <taxon>Endopterygota</taxon>
        <taxon>Coleoptera</taxon>
        <taxon>Polyphaga</taxon>
        <taxon>Elateriformia</taxon>
        <taxon>Elateroidea</taxon>
        <taxon>Elateridae</taxon>
        <taxon>Agrypninae</taxon>
        <taxon>Pyrophorini</taxon>
        <taxon>Ignelater</taxon>
    </lineage>
</organism>
<feature type="domain" description="C2H2-type" evidence="14">
    <location>
        <begin position="644"/>
        <end position="671"/>
    </location>
</feature>